<feature type="non-terminal residue" evidence="1">
    <location>
        <position position="116"/>
    </location>
</feature>
<evidence type="ECO:0000313" key="1">
    <source>
        <dbReference type="EMBL" id="EEF24233.1"/>
    </source>
</evidence>
<dbReference type="EMBL" id="EQ982938">
    <property type="protein sequence ID" value="EEF24233.1"/>
    <property type="molecule type" value="Genomic_DNA"/>
</dbReference>
<evidence type="ECO:0000313" key="2">
    <source>
        <dbReference type="Proteomes" id="UP000008311"/>
    </source>
</evidence>
<organism evidence="1 2">
    <name type="scientific">Ricinus communis</name>
    <name type="common">Castor bean</name>
    <dbReference type="NCBI Taxonomy" id="3988"/>
    <lineage>
        <taxon>Eukaryota</taxon>
        <taxon>Viridiplantae</taxon>
        <taxon>Streptophyta</taxon>
        <taxon>Embryophyta</taxon>
        <taxon>Tracheophyta</taxon>
        <taxon>Spermatophyta</taxon>
        <taxon>Magnoliopsida</taxon>
        <taxon>eudicotyledons</taxon>
        <taxon>Gunneridae</taxon>
        <taxon>Pentapetalae</taxon>
        <taxon>rosids</taxon>
        <taxon>fabids</taxon>
        <taxon>Malpighiales</taxon>
        <taxon>Euphorbiaceae</taxon>
        <taxon>Acalyphoideae</taxon>
        <taxon>Acalypheae</taxon>
        <taxon>Ricinus</taxon>
    </lineage>
</organism>
<protein>
    <submittedName>
        <fullName evidence="1">Uncharacterized protein</fullName>
    </submittedName>
</protein>
<keyword evidence="2" id="KW-1185">Reference proteome</keyword>
<accession>B9TIT0</accession>
<name>B9TIT0_RICCO</name>
<dbReference type="InParanoid" id="B9TIT0"/>
<sequence length="116" mass="12827">MAQHQFPAEGVEQRRESLPLRKQAAVQRAAVHSQLACHLLGRTAAARQQCNDQLPAGRLHAFAPAAQRLLQMASRKARNARALRLAAFAQQLQIRQAADHAVERLVKQRGHAEEGT</sequence>
<reference evidence="2" key="1">
    <citation type="journal article" date="2010" name="Nat. Biotechnol.">
        <title>Draft genome sequence of the oilseed species Ricinus communis.</title>
        <authorList>
            <person name="Chan A.P."/>
            <person name="Crabtree J."/>
            <person name="Zhao Q."/>
            <person name="Lorenzi H."/>
            <person name="Orvis J."/>
            <person name="Puiu D."/>
            <person name="Melake-Berhan A."/>
            <person name="Jones K.M."/>
            <person name="Redman J."/>
            <person name="Chen G."/>
            <person name="Cahoon E.B."/>
            <person name="Gedil M."/>
            <person name="Stanke M."/>
            <person name="Haas B.J."/>
            <person name="Wortman J.R."/>
            <person name="Fraser-Liggett C.M."/>
            <person name="Ravel J."/>
            <person name="Rabinowicz P.D."/>
        </authorList>
    </citation>
    <scope>NUCLEOTIDE SEQUENCE [LARGE SCALE GENOMIC DNA]</scope>
    <source>
        <strain evidence="2">cv. Hale</strain>
    </source>
</reference>
<dbReference type="AlphaFoldDB" id="B9TIT0"/>
<dbReference type="Proteomes" id="UP000008311">
    <property type="component" value="Unassembled WGS sequence"/>
</dbReference>
<gene>
    <name evidence="1" type="ORF">RCOM_1830690</name>
</gene>
<proteinExistence type="predicted"/>